<dbReference type="InterPro" id="IPR009091">
    <property type="entry name" value="RCC1/BLIP-II"/>
</dbReference>
<dbReference type="AlphaFoldDB" id="A0A7X0PLG8"/>
<gene>
    <name evidence="2" type="ORF">HNP48_006856</name>
</gene>
<feature type="signal peptide" evidence="1">
    <location>
        <begin position="1"/>
        <end position="33"/>
    </location>
</feature>
<organism evidence="2 3">
    <name type="scientific">Acidovorax soli</name>
    <dbReference type="NCBI Taxonomy" id="592050"/>
    <lineage>
        <taxon>Bacteria</taxon>
        <taxon>Pseudomonadati</taxon>
        <taxon>Pseudomonadota</taxon>
        <taxon>Betaproteobacteria</taxon>
        <taxon>Burkholderiales</taxon>
        <taxon>Comamonadaceae</taxon>
        <taxon>Acidovorax</taxon>
    </lineage>
</organism>
<evidence type="ECO:0000313" key="2">
    <source>
        <dbReference type="EMBL" id="MBB6564130.1"/>
    </source>
</evidence>
<protein>
    <recommendedName>
        <fullName evidence="4">Regulator of chromosome condensation (RCC1) repeat-containing protein</fullName>
    </recommendedName>
</protein>
<dbReference type="PROSITE" id="PS50012">
    <property type="entry name" value="RCC1_3"/>
    <property type="match status" value="2"/>
</dbReference>
<evidence type="ECO:0008006" key="4">
    <source>
        <dbReference type="Google" id="ProtNLM"/>
    </source>
</evidence>
<dbReference type="Gene3D" id="2.130.10.30">
    <property type="entry name" value="Regulator of chromosome condensation 1/beta-lactamase-inhibitor protein II"/>
    <property type="match status" value="2"/>
</dbReference>
<keyword evidence="3" id="KW-1185">Reference proteome</keyword>
<dbReference type="Proteomes" id="UP000575083">
    <property type="component" value="Unassembled WGS sequence"/>
</dbReference>
<dbReference type="EMBL" id="JACHLK010000029">
    <property type="protein sequence ID" value="MBB6564130.1"/>
    <property type="molecule type" value="Genomic_DNA"/>
</dbReference>
<reference evidence="2 3" key="1">
    <citation type="submission" date="2020-08" db="EMBL/GenBank/DDBJ databases">
        <title>Functional genomics of gut bacteria from endangered species of beetles.</title>
        <authorList>
            <person name="Carlos-Shanley C."/>
        </authorList>
    </citation>
    <scope>NUCLEOTIDE SEQUENCE [LARGE SCALE GENOMIC DNA]</scope>
    <source>
        <strain evidence="2 3">S00198</strain>
    </source>
</reference>
<feature type="chain" id="PRO_5031395395" description="Regulator of chromosome condensation (RCC1) repeat-containing protein" evidence="1">
    <location>
        <begin position="34"/>
        <end position="604"/>
    </location>
</feature>
<dbReference type="Pfam" id="PF13540">
    <property type="entry name" value="RCC1_2"/>
    <property type="match status" value="2"/>
</dbReference>
<proteinExistence type="predicted"/>
<evidence type="ECO:0000313" key="3">
    <source>
        <dbReference type="Proteomes" id="UP000575083"/>
    </source>
</evidence>
<dbReference type="InterPro" id="IPR000408">
    <property type="entry name" value="Reg_chr_condens"/>
</dbReference>
<sequence length="604" mass="62250">MMPIRLHALPLLRKLLLPAALALPAALLPSASAATTVSMGYDQGCSAADTGQVTCWGSPPLPALGPDYRAKDVRVGRDFGCLLAGNTVRCWGNNDFQQLGKTTAWGAIADVYATQIATGATHACALVFTYIQCWGDASQGQLGPAYMVPTAQAVQVEGLSRVKHVAAGNGSTCAVQQAGTVVCVGAGSGLVEGSMDPRLPRTVPGITDAQEVALFDGHACVLRTGGKISCWGSNLHGELGVPASSTRVVLPVEVTGLAAAAKAVAVGYGYTCALLVNGSVSCWGNNANGQLGAGLGGAGASQVTGITDATAISAGKSAACAVLQGGYVNCWGEGAGWSPGICRVPGRLYPGVPASWGPIIEPAVCHSQGSAAPMAVKGLGPEQDATLVMDWAAKAMPQLFPTGPATVRDPADKLYLREYPGGHQLAVNGHGSARLLYQGPQSDGKLLDLGGLPHWVDQATQDLAAQSGIQFRAAPYYNLGLNTGLCNLIVIYWVRSTHPGGLPAGFAPTSLRVEKEGGVSAEVPIRDRYVFPTWTSETDWSGNVPQPDPLQPIPPGVKQEPVHRGVADGCVTGFYGLTVDVILTYTIDGKKGQVRTRAQIGAAS</sequence>
<dbReference type="GO" id="GO:0005737">
    <property type="term" value="C:cytoplasm"/>
    <property type="evidence" value="ECO:0007669"/>
    <property type="project" value="TreeGrafter"/>
</dbReference>
<comment type="caution">
    <text evidence="2">The sequence shown here is derived from an EMBL/GenBank/DDBJ whole genome shotgun (WGS) entry which is preliminary data.</text>
</comment>
<evidence type="ECO:0000256" key="1">
    <source>
        <dbReference type="SAM" id="SignalP"/>
    </source>
</evidence>
<accession>A0A7X0PLG8</accession>
<dbReference type="RefSeq" id="WP_260420494.1">
    <property type="nucleotide sequence ID" value="NZ_JACHLK010000029.1"/>
</dbReference>
<dbReference type="GO" id="GO:0005085">
    <property type="term" value="F:guanyl-nucleotide exchange factor activity"/>
    <property type="evidence" value="ECO:0007669"/>
    <property type="project" value="TreeGrafter"/>
</dbReference>
<name>A0A7X0PLG8_9BURK</name>
<keyword evidence="1" id="KW-0732">Signal</keyword>
<dbReference type="PANTHER" id="PTHR45982">
    <property type="entry name" value="REGULATOR OF CHROMOSOME CONDENSATION"/>
    <property type="match status" value="1"/>
</dbReference>
<dbReference type="PANTHER" id="PTHR45982:SF1">
    <property type="entry name" value="REGULATOR OF CHROMOSOME CONDENSATION"/>
    <property type="match status" value="1"/>
</dbReference>
<dbReference type="InterPro" id="IPR051553">
    <property type="entry name" value="Ran_GTPase-activating"/>
</dbReference>
<dbReference type="SUPFAM" id="SSF50985">
    <property type="entry name" value="RCC1/BLIP-II"/>
    <property type="match status" value="2"/>
</dbReference>